<protein>
    <recommendedName>
        <fullName evidence="3">histidine kinase</fullName>
        <ecNumber evidence="3">2.7.13.3</ecNumber>
    </recommendedName>
</protein>
<dbReference type="PANTHER" id="PTHR45436:SF14">
    <property type="entry name" value="SENSOR PROTEIN QSEC"/>
    <property type="match status" value="1"/>
</dbReference>
<dbReference type="PROSITE" id="PS50885">
    <property type="entry name" value="HAMP"/>
    <property type="match status" value="1"/>
</dbReference>
<reference evidence="17" key="1">
    <citation type="submission" date="2016-10" db="EMBL/GenBank/DDBJ databases">
        <authorList>
            <person name="Varghese N."/>
            <person name="Submissions S."/>
        </authorList>
    </citation>
    <scope>NUCLEOTIDE SEQUENCE [LARGE SCALE GENOMIC DNA]</scope>
    <source>
        <strain evidence="17">DSM 23439</strain>
    </source>
</reference>
<dbReference type="InterPro" id="IPR003660">
    <property type="entry name" value="HAMP_dom"/>
</dbReference>
<dbReference type="SUPFAM" id="SSF55874">
    <property type="entry name" value="ATPase domain of HSP90 chaperone/DNA topoisomerase II/histidine kinase"/>
    <property type="match status" value="1"/>
</dbReference>
<evidence type="ECO:0000256" key="1">
    <source>
        <dbReference type="ARBA" id="ARBA00000085"/>
    </source>
</evidence>
<evidence type="ECO:0000256" key="2">
    <source>
        <dbReference type="ARBA" id="ARBA00004141"/>
    </source>
</evidence>
<dbReference type="EMBL" id="FOLY01000001">
    <property type="protein sequence ID" value="SFC08736.1"/>
    <property type="molecule type" value="Genomic_DNA"/>
</dbReference>
<keyword evidence="11" id="KW-0902">Two-component regulatory system</keyword>
<evidence type="ECO:0000256" key="8">
    <source>
        <dbReference type="ARBA" id="ARBA00022777"/>
    </source>
</evidence>
<dbReference type="Proteomes" id="UP000199046">
    <property type="component" value="Unassembled WGS sequence"/>
</dbReference>
<keyword evidence="17" id="KW-1185">Reference proteome</keyword>
<dbReference type="GO" id="GO:0005886">
    <property type="term" value="C:plasma membrane"/>
    <property type="evidence" value="ECO:0007669"/>
    <property type="project" value="TreeGrafter"/>
</dbReference>
<evidence type="ECO:0000313" key="16">
    <source>
        <dbReference type="EMBL" id="SFC08736.1"/>
    </source>
</evidence>
<evidence type="ECO:0000256" key="11">
    <source>
        <dbReference type="ARBA" id="ARBA00023012"/>
    </source>
</evidence>
<evidence type="ECO:0000256" key="4">
    <source>
        <dbReference type="ARBA" id="ARBA00022553"/>
    </source>
</evidence>
<dbReference type="AlphaFoldDB" id="A0A1I1GBD2"/>
<dbReference type="CDD" id="cd00082">
    <property type="entry name" value="HisKA"/>
    <property type="match status" value="1"/>
</dbReference>
<dbReference type="SMART" id="SM00388">
    <property type="entry name" value="HisKA"/>
    <property type="match status" value="1"/>
</dbReference>
<evidence type="ECO:0000313" key="17">
    <source>
        <dbReference type="Proteomes" id="UP000199046"/>
    </source>
</evidence>
<evidence type="ECO:0000256" key="5">
    <source>
        <dbReference type="ARBA" id="ARBA00022679"/>
    </source>
</evidence>
<dbReference type="InterPro" id="IPR050428">
    <property type="entry name" value="TCS_sensor_his_kinase"/>
</dbReference>
<evidence type="ECO:0000259" key="14">
    <source>
        <dbReference type="PROSITE" id="PS50109"/>
    </source>
</evidence>
<organism evidence="16 17">
    <name type="scientific">Kushneria avicenniae</name>
    <dbReference type="NCBI Taxonomy" id="402385"/>
    <lineage>
        <taxon>Bacteria</taxon>
        <taxon>Pseudomonadati</taxon>
        <taxon>Pseudomonadota</taxon>
        <taxon>Gammaproteobacteria</taxon>
        <taxon>Oceanospirillales</taxon>
        <taxon>Halomonadaceae</taxon>
        <taxon>Kushneria</taxon>
    </lineage>
</organism>
<keyword evidence="12 13" id="KW-0472">Membrane</keyword>
<gene>
    <name evidence="16" type="ORF">SAMN05421848_0488</name>
</gene>
<dbReference type="InterPro" id="IPR003594">
    <property type="entry name" value="HATPase_dom"/>
</dbReference>
<dbReference type="GO" id="GO:0005524">
    <property type="term" value="F:ATP binding"/>
    <property type="evidence" value="ECO:0007669"/>
    <property type="project" value="UniProtKB-KW"/>
</dbReference>
<sequence>MISIRRYLTRAVMGLVLLGAILSGLTAWLITKHELEEMFDAQLSQFGRIVTGMIDINMDSQDYRALADRLTQPNHAARFYSMENSDDASLIMDTQSMTAPRRFREEERLLSLGFWNSDLTPRMLSAEWNDRGPFPPPEKTGYRWVNYDGEEWRVFSIYDKEHGVWVSTGLRDDFQEELVNKILLGNSIPFLLILPLLGIALWWVIRRGLRPIDNLSAEVSRRYHQDLRPIEQNPPRELIGLRDSLNAFIERLRMALDRERRFTADAAHELRTPLAGLKIHLDNARASERDHQSSLDKARQGIERLQRVVDQLLTLARVERTPQRQPDVVDLYPIASQLAGEMWPLAGHRHQQLEMSGVDSLRVRADPTELGVLLRNLLDNALRYTPDGGTVTLHLGEHNDQPMIQVIDDGPGVPADSLEKITERFHRANQRMTGSGLGLSIVKQLTQRQKASMVIDNRQPHGLIVTVTWPVLQEP</sequence>
<keyword evidence="7" id="KW-0547">Nucleotide-binding</keyword>
<dbReference type="GO" id="GO:0000155">
    <property type="term" value="F:phosphorelay sensor kinase activity"/>
    <property type="evidence" value="ECO:0007669"/>
    <property type="project" value="InterPro"/>
</dbReference>
<dbReference type="Gene3D" id="1.10.287.130">
    <property type="match status" value="1"/>
</dbReference>
<comment type="subcellular location">
    <subcellularLocation>
        <location evidence="2">Membrane</location>
        <topology evidence="2">Multi-pass membrane protein</topology>
    </subcellularLocation>
</comment>
<dbReference type="OrthoDB" id="9809766at2"/>
<accession>A0A1I1GBD2</accession>
<dbReference type="RefSeq" id="WP_090130427.1">
    <property type="nucleotide sequence ID" value="NZ_FOLY01000001.1"/>
</dbReference>
<feature type="transmembrane region" description="Helical" evidence="13">
    <location>
        <begin position="12"/>
        <end position="30"/>
    </location>
</feature>
<name>A0A1I1GBD2_9GAMM</name>
<proteinExistence type="predicted"/>
<dbReference type="Pfam" id="PF02518">
    <property type="entry name" value="HATPase_c"/>
    <property type="match status" value="1"/>
</dbReference>
<keyword evidence="5" id="KW-0808">Transferase</keyword>
<keyword evidence="6 13" id="KW-0812">Transmembrane</keyword>
<dbReference type="InterPro" id="IPR036097">
    <property type="entry name" value="HisK_dim/P_sf"/>
</dbReference>
<dbReference type="SMART" id="SM00387">
    <property type="entry name" value="HATPase_c"/>
    <property type="match status" value="1"/>
</dbReference>
<dbReference type="PANTHER" id="PTHR45436">
    <property type="entry name" value="SENSOR HISTIDINE KINASE YKOH"/>
    <property type="match status" value="1"/>
</dbReference>
<feature type="domain" description="HAMP" evidence="15">
    <location>
        <begin position="206"/>
        <end position="257"/>
    </location>
</feature>
<evidence type="ECO:0000256" key="3">
    <source>
        <dbReference type="ARBA" id="ARBA00012438"/>
    </source>
</evidence>
<dbReference type="CDD" id="cd00075">
    <property type="entry name" value="HATPase"/>
    <property type="match status" value="1"/>
</dbReference>
<dbReference type="PRINTS" id="PR00344">
    <property type="entry name" value="BCTRLSENSOR"/>
</dbReference>
<evidence type="ECO:0000256" key="13">
    <source>
        <dbReference type="SAM" id="Phobius"/>
    </source>
</evidence>
<evidence type="ECO:0000256" key="10">
    <source>
        <dbReference type="ARBA" id="ARBA00022989"/>
    </source>
</evidence>
<evidence type="ECO:0000256" key="12">
    <source>
        <dbReference type="ARBA" id="ARBA00023136"/>
    </source>
</evidence>
<dbReference type="STRING" id="402385.SAMN05421848_0488"/>
<keyword evidence="9" id="KW-0067">ATP-binding</keyword>
<evidence type="ECO:0000259" key="15">
    <source>
        <dbReference type="PROSITE" id="PS50885"/>
    </source>
</evidence>
<dbReference type="InterPro" id="IPR036890">
    <property type="entry name" value="HATPase_C_sf"/>
</dbReference>
<dbReference type="InterPro" id="IPR003661">
    <property type="entry name" value="HisK_dim/P_dom"/>
</dbReference>
<dbReference type="InterPro" id="IPR004358">
    <property type="entry name" value="Sig_transdc_His_kin-like_C"/>
</dbReference>
<keyword evidence="4" id="KW-0597">Phosphoprotein</keyword>
<dbReference type="SUPFAM" id="SSF47384">
    <property type="entry name" value="Homodimeric domain of signal transducing histidine kinase"/>
    <property type="match status" value="1"/>
</dbReference>
<dbReference type="Gene3D" id="3.30.565.10">
    <property type="entry name" value="Histidine kinase-like ATPase, C-terminal domain"/>
    <property type="match status" value="1"/>
</dbReference>
<evidence type="ECO:0000256" key="9">
    <source>
        <dbReference type="ARBA" id="ARBA00022840"/>
    </source>
</evidence>
<keyword evidence="8 16" id="KW-0418">Kinase</keyword>
<feature type="transmembrane region" description="Helical" evidence="13">
    <location>
        <begin position="182"/>
        <end position="205"/>
    </location>
</feature>
<feature type="domain" description="Histidine kinase" evidence="14">
    <location>
        <begin position="265"/>
        <end position="473"/>
    </location>
</feature>
<comment type="catalytic activity">
    <reaction evidence="1">
        <text>ATP + protein L-histidine = ADP + protein N-phospho-L-histidine.</text>
        <dbReference type="EC" id="2.7.13.3"/>
    </reaction>
</comment>
<evidence type="ECO:0000256" key="6">
    <source>
        <dbReference type="ARBA" id="ARBA00022692"/>
    </source>
</evidence>
<keyword evidence="10 13" id="KW-1133">Transmembrane helix</keyword>
<dbReference type="InterPro" id="IPR005467">
    <property type="entry name" value="His_kinase_dom"/>
</dbReference>
<dbReference type="Pfam" id="PF00512">
    <property type="entry name" value="HisKA"/>
    <property type="match status" value="1"/>
</dbReference>
<evidence type="ECO:0000256" key="7">
    <source>
        <dbReference type="ARBA" id="ARBA00022741"/>
    </source>
</evidence>
<dbReference type="PROSITE" id="PS50109">
    <property type="entry name" value="HIS_KIN"/>
    <property type="match status" value="1"/>
</dbReference>
<dbReference type="EC" id="2.7.13.3" evidence="3"/>